<dbReference type="Proteomes" id="UP000800039">
    <property type="component" value="Unassembled WGS sequence"/>
</dbReference>
<sequence>MSLCKLCNSLSIARLYPPNVYPHAENLAALEASANDCRLCKMIHWCIERGGEREHHPQLNFEGASDEPPSYGEHEARDKCAVKLQIIPGHWNAIKPQKGFTHVGIWLISKWMTADLTLSVEEGDELGMKTAIAGEQNSFISGRVLVNETPPQAHFDVAKRWLDHCEANHSECAGHNSRLAELPSRVICVAEEGQDPHLVSGNGERARYATLSHCWGRSTATITTTESLRKRQDSIPLETIPKTFKDAILVCRKLGMPYLWIDSLCIIQDDKDDWERESGHMGSIYYDSTLTIAATDSPDSSRGLFIPRRPYEYCYYDIVRLPSSFGDHKGQAYLTASTWGVYGPPASNVENGILQTRGWVMQEKYLARRTLHFLAGQMVWICCERILGQSGFNESLKNSWRKSPRMQMKAFAMGFERSYRFADLGEDRSDYDESDGEDESNAVKAEDHSPDEKGVEEDSEMTSEPSHFVTILSSPEHGRASYTVDLRDPQYQNNSPLTIITRQIDNELYNFLDAATRQTIYHVWYSAVAAYSERRLTFASDKLPALAGIASRVQAITHDQYLAGHWCRELERSLFWQTSTEPDTWTPARVKKYRAPSWSWASIDGSTSFDFADLAPGEDRPASVEVLDASTKIEGSNPFGCITSGKIIIRASVVRATWNAENDGWMLNGTFAGPVETQHGDLKFLSRNGPSAQIAGTWHYDDVLNGIMPGPPLTPSDSWDSVILPRRVPNGHFMSTAHKNKQVHGEDLMETPFWKRGTYVPEELVLVKGSVRKIEEYYCEEWGETKVEVLVLAKAGREGGESTFRRVGVGFFGSWDAEAESVEVLTVV</sequence>
<dbReference type="AlphaFoldDB" id="A0A9P4GKA3"/>
<evidence type="ECO:0000313" key="4">
    <source>
        <dbReference type="Proteomes" id="UP000800039"/>
    </source>
</evidence>
<proteinExistence type="predicted"/>
<accession>A0A9P4GKA3</accession>
<evidence type="ECO:0000256" key="1">
    <source>
        <dbReference type="SAM" id="MobiDB-lite"/>
    </source>
</evidence>
<dbReference type="EMBL" id="ML976615">
    <property type="protein sequence ID" value="KAF1847863.1"/>
    <property type="molecule type" value="Genomic_DNA"/>
</dbReference>
<feature type="domain" description="Heterokaryon incompatibility" evidence="2">
    <location>
        <begin position="208"/>
        <end position="363"/>
    </location>
</feature>
<dbReference type="OrthoDB" id="5347061at2759"/>
<protein>
    <submittedName>
        <fullName evidence="3">HET-domain-containing protein</fullName>
    </submittedName>
</protein>
<dbReference type="PANTHER" id="PTHR33112:SF16">
    <property type="entry name" value="HETEROKARYON INCOMPATIBILITY DOMAIN-CONTAINING PROTEIN"/>
    <property type="match status" value="1"/>
</dbReference>
<gene>
    <name evidence="3" type="ORF">K460DRAFT_363884</name>
</gene>
<dbReference type="Pfam" id="PF06985">
    <property type="entry name" value="HET"/>
    <property type="match status" value="1"/>
</dbReference>
<dbReference type="InterPro" id="IPR010730">
    <property type="entry name" value="HET"/>
</dbReference>
<organism evidence="3 4">
    <name type="scientific">Cucurbitaria berberidis CBS 394.84</name>
    <dbReference type="NCBI Taxonomy" id="1168544"/>
    <lineage>
        <taxon>Eukaryota</taxon>
        <taxon>Fungi</taxon>
        <taxon>Dikarya</taxon>
        <taxon>Ascomycota</taxon>
        <taxon>Pezizomycotina</taxon>
        <taxon>Dothideomycetes</taxon>
        <taxon>Pleosporomycetidae</taxon>
        <taxon>Pleosporales</taxon>
        <taxon>Pleosporineae</taxon>
        <taxon>Cucurbitariaceae</taxon>
        <taxon>Cucurbitaria</taxon>
    </lineage>
</organism>
<evidence type="ECO:0000313" key="3">
    <source>
        <dbReference type="EMBL" id="KAF1847863.1"/>
    </source>
</evidence>
<keyword evidence="4" id="KW-1185">Reference proteome</keyword>
<name>A0A9P4GKA3_9PLEO</name>
<feature type="compositionally biased region" description="Acidic residues" evidence="1">
    <location>
        <begin position="429"/>
        <end position="440"/>
    </location>
</feature>
<reference evidence="3" key="1">
    <citation type="submission" date="2020-01" db="EMBL/GenBank/DDBJ databases">
        <authorList>
            <consortium name="DOE Joint Genome Institute"/>
            <person name="Haridas S."/>
            <person name="Albert R."/>
            <person name="Binder M."/>
            <person name="Bloem J."/>
            <person name="Labutti K."/>
            <person name="Salamov A."/>
            <person name="Andreopoulos B."/>
            <person name="Baker S.E."/>
            <person name="Barry K."/>
            <person name="Bills G."/>
            <person name="Bluhm B.H."/>
            <person name="Cannon C."/>
            <person name="Castanera R."/>
            <person name="Culley D.E."/>
            <person name="Daum C."/>
            <person name="Ezra D."/>
            <person name="Gonzalez J.B."/>
            <person name="Henrissat B."/>
            <person name="Kuo A."/>
            <person name="Liang C."/>
            <person name="Lipzen A."/>
            <person name="Lutzoni F."/>
            <person name="Magnuson J."/>
            <person name="Mondo S."/>
            <person name="Nolan M."/>
            <person name="Ohm R."/>
            <person name="Pangilinan J."/>
            <person name="Park H.-J."/>
            <person name="Ramirez L."/>
            <person name="Alfaro M."/>
            <person name="Sun H."/>
            <person name="Tritt A."/>
            <person name="Yoshinaga Y."/>
            <person name="Zwiers L.-H."/>
            <person name="Turgeon B.G."/>
            <person name="Goodwin S.B."/>
            <person name="Spatafora J.W."/>
            <person name="Crous P.W."/>
            <person name="Grigoriev I.V."/>
        </authorList>
    </citation>
    <scope>NUCLEOTIDE SEQUENCE</scope>
    <source>
        <strain evidence="3">CBS 394.84</strain>
    </source>
</reference>
<feature type="compositionally biased region" description="Basic and acidic residues" evidence="1">
    <location>
        <begin position="444"/>
        <end position="453"/>
    </location>
</feature>
<dbReference type="RefSeq" id="XP_040790426.1">
    <property type="nucleotide sequence ID" value="XM_040932907.1"/>
</dbReference>
<comment type="caution">
    <text evidence="3">The sequence shown here is derived from an EMBL/GenBank/DDBJ whole genome shotgun (WGS) entry which is preliminary data.</text>
</comment>
<dbReference type="GeneID" id="63850158"/>
<dbReference type="PANTHER" id="PTHR33112">
    <property type="entry name" value="DOMAIN PROTEIN, PUTATIVE-RELATED"/>
    <property type="match status" value="1"/>
</dbReference>
<feature type="region of interest" description="Disordered" evidence="1">
    <location>
        <begin position="426"/>
        <end position="466"/>
    </location>
</feature>
<evidence type="ECO:0000259" key="2">
    <source>
        <dbReference type="Pfam" id="PF06985"/>
    </source>
</evidence>